<dbReference type="Proteomes" id="UP000006591">
    <property type="component" value="Chromosome 8"/>
</dbReference>
<dbReference type="EnsemblPlants" id="ONIVA08G17650.1">
    <property type="protein sequence ID" value="ONIVA08G17650.1"/>
    <property type="gene ID" value="ONIVA08G17650"/>
</dbReference>
<dbReference type="Gramene" id="ONIVA08G17650.1">
    <property type="protein sequence ID" value="ONIVA08G17650.1"/>
    <property type="gene ID" value="ONIVA08G17650"/>
</dbReference>
<evidence type="ECO:0000313" key="1">
    <source>
        <dbReference type="EnsemblPlants" id="ONIVA08G17650.1"/>
    </source>
</evidence>
<dbReference type="OMA" id="WMSSLEW"/>
<evidence type="ECO:0000313" key="2">
    <source>
        <dbReference type="Proteomes" id="UP000006591"/>
    </source>
</evidence>
<reference evidence="1" key="1">
    <citation type="submission" date="2015-04" db="UniProtKB">
        <authorList>
            <consortium name="EnsemblPlants"/>
        </authorList>
    </citation>
    <scope>IDENTIFICATION</scope>
    <source>
        <strain evidence="1">SL10</strain>
    </source>
</reference>
<name>A0A0E0ICI2_ORYNI</name>
<organism evidence="1">
    <name type="scientific">Oryza nivara</name>
    <name type="common">Indian wild rice</name>
    <name type="synonym">Oryza sativa f. spontanea</name>
    <dbReference type="NCBI Taxonomy" id="4536"/>
    <lineage>
        <taxon>Eukaryota</taxon>
        <taxon>Viridiplantae</taxon>
        <taxon>Streptophyta</taxon>
        <taxon>Embryophyta</taxon>
        <taxon>Tracheophyta</taxon>
        <taxon>Spermatophyta</taxon>
        <taxon>Magnoliopsida</taxon>
        <taxon>Liliopsida</taxon>
        <taxon>Poales</taxon>
        <taxon>Poaceae</taxon>
        <taxon>BOP clade</taxon>
        <taxon>Oryzoideae</taxon>
        <taxon>Oryzeae</taxon>
        <taxon>Oryzinae</taxon>
        <taxon>Oryza</taxon>
    </lineage>
</organism>
<accession>A0A0E0ICI2</accession>
<keyword evidence="2" id="KW-1185">Reference proteome</keyword>
<protein>
    <submittedName>
        <fullName evidence="1">Uncharacterized protein</fullName>
    </submittedName>
</protein>
<proteinExistence type="predicted"/>
<reference evidence="1" key="2">
    <citation type="submission" date="2018-04" db="EMBL/GenBank/DDBJ databases">
        <title>OnivRS2 (Oryza nivara Reference Sequence Version 2).</title>
        <authorList>
            <person name="Zhang J."/>
            <person name="Kudrna D."/>
            <person name="Lee S."/>
            <person name="Talag J."/>
            <person name="Rajasekar S."/>
            <person name="Welchert J."/>
            <person name="Hsing Y.-I."/>
            <person name="Wing R.A."/>
        </authorList>
    </citation>
    <scope>NUCLEOTIDE SEQUENCE [LARGE SCALE GENOMIC DNA]</scope>
    <source>
        <strain evidence="1">SL10</strain>
    </source>
</reference>
<dbReference type="HOGENOM" id="CLU_1020790_0_0_1"/>
<dbReference type="AlphaFoldDB" id="A0A0E0ICI2"/>
<sequence>MVTFFLDTGKESGEDGFMVHGFALPQVLQSSVGETNILIGCRVWLHEVDATSLDGGQVIGFHSETPDLADKEGAVVKASDRDKHLVHGVHLVYQVHGFALPEVVQSWNGCSHHDDVHIAGLLNSLVAFFLDINEDNGEDGSMVGEMHLIEDRCQIHKVAGKEVNTINGEFVVATSLTSSAWMSSLEWATLRMKGVEHAGLMGWRHLQDHDKANGHVGDEEVLFHEVDAASLDSRQVVSFDRETPDLADKEGAVVKASDRDKHLVTVSTLCTRC</sequence>